<dbReference type="KEGG" id="vg:77948349"/>
<evidence type="ECO:0000313" key="1">
    <source>
        <dbReference type="EMBL" id="AVJ48230.1"/>
    </source>
</evidence>
<evidence type="ECO:0000313" key="2">
    <source>
        <dbReference type="Proteomes" id="UP000240649"/>
    </source>
</evidence>
<dbReference type="GeneID" id="77948349"/>
<dbReference type="RefSeq" id="YP_010672079.1">
    <property type="nucleotide sequence ID" value="NC_070974.1"/>
</dbReference>
<dbReference type="Proteomes" id="UP000240649">
    <property type="component" value="Segment"/>
</dbReference>
<sequence>MDFDETTVTRELRIGLDFDDTVSADVEGWAAVVCLMKGIGWDVRITTFRHEHGVSDNEDVLSFAKEAGIPVIFTNGKQKRHHTREIGWVPHIWIDDSPHFIPSVHQMTWMLQSCINEGDVGDLATEIEETKAFTSLED</sequence>
<accession>A0A2P1CAJ0</accession>
<organism evidence="1 2">
    <name type="scientific">Salmonella phage SE131</name>
    <dbReference type="NCBI Taxonomy" id="2081631"/>
    <lineage>
        <taxon>Viruses</taxon>
        <taxon>Duplodnaviria</taxon>
        <taxon>Heunggongvirae</taxon>
        <taxon>Uroviricota</taxon>
        <taxon>Caudoviricetes</taxon>
        <taxon>Grimontviridae</taxon>
        <taxon>Moazamivirus</taxon>
        <taxon>Moazamivirus SE131</taxon>
    </lineage>
</organism>
<protein>
    <submittedName>
        <fullName evidence="1">Uncharacterized protein</fullName>
    </submittedName>
</protein>
<dbReference type="EMBL" id="MG873442">
    <property type="protein sequence ID" value="AVJ48230.1"/>
    <property type="molecule type" value="Genomic_DNA"/>
</dbReference>
<proteinExistence type="predicted"/>
<reference evidence="1 2" key="1">
    <citation type="submission" date="2018-01" db="EMBL/GenBank/DDBJ databases">
        <title>Draft Genome Sequence of Salmonella Enteritidis Phage SE131.</title>
        <authorList>
            <person name="Kim Y."/>
            <person name="Han B.K."/>
            <person name="Kim H."/>
            <person name="Kim D."/>
        </authorList>
    </citation>
    <scope>NUCLEOTIDE SEQUENCE [LARGE SCALE GENOMIC DNA]</scope>
</reference>
<keyword evidence="2" id="KW-1185">Reference proteome</keyword>
<name>A0A2P1CAJ0_9CAUD</name>